<protein>
    <submittedName>
        <fullName evidence="1">Uncharacterized protein</fullName>
    </submittedName>
</protein>
<comment type="caution">
    <text evidence="1">The sequence shown here is derived from an EMBL/GenBank/DDBJ whole genome shotgun (WGS) entry which is preliminary data.</text>
</comment>
<gene>
    <name evidence="1" type="ORF">QFZ49_004758</name>
</gene>
<organism evidence="1 2">
    <name type="scientific">Streptomyces turgidiscabies</name>
    <dbReference type="NCBI Taxonomy" id="85558"/>
    <lineage>
        <taxon>Bacteria</taxon>
        <taxon>Bacillati</taxon>
        <taxon>Actinomycetota</taxon>
        <taxon>Actinomycetes</taxon>
        <taxon>Kitasatosporales</taxon>
        <taxon>Streptomycetaceae</taxon>
        <taxon>Streptomyces</taxon>
    </lineage>
</organism>
<dbReference type="EMBL" id="JAUSZS010000004">
    <property type="protein sequence ID" value="MDQ0934818.1"/>
    <property type="molecule type" value="Genomic_DNA"/>
</dbReference>
<reference evidence="1 2" key="1">
    <citation type="submission" date="2023-07" db="EMBL/GenBank/DDBJ databases">
        <title>Comparative genomics of wheat-associated soil bacteria to identify genetic determinants of phenazine resistance.</title>
        <authorList>
            <person name="Mouncey N."/>
        </authorList>
    </citation>
    <scope>NUCLEOTIDE SEQUENCE [LARGE SCALE GENOMIC DNA]</scope>
    <source>
        <strain evidence="1 2">W2I16</strain>
    </source>
</reference>
<proteinExistence type="predicted"/>
<accession>A0ABU0RSQ6</accession>
<name>A0ABU0RSQ6_9ACTN</name>
<dbReference type="RefSeq" id="WP_307628358.1">
    <property type="nucleotide sequence ID" value="NZ_JAUSZS010000004.1"/>
</dbReference>
<dbReference type="Proteomes" id="UP001223072">
    <property type="component" value="Unassembled WGS sequence"/>
</dbReference>
<evidence type="ECO:0000313" key="1">
    <source>
        <dbReference type="EMBL" id="MDQ0934818.1"/>
    </source>
</evidence>
<evidence type="ECO:0000313" key="2">
    <source>
        <dbReference type="Proteomes" id="UP001223072"/>
    </source>
</evidence>
<keyword evidence="2" id="KW-1185">Reference proteome</keyword>
<sequence length="136" mass="15498">MSANAFFTQVKNNFSWVFPIDGHANCLCRKGQKMDLRVKVAGHWVGFPVVVASISKNGWRFDTRFGHPDYPGFISFYFFRKRNGNVYVQLHGNVPFGSVGWFVGKDDYVKRAKKQWAPLITNLKGLVFNLTYNGGV</sequence>